<dbReference type="OrthoDB" id="6576285at2759"/>
<dbReference type="GeneID" id="112693574"/>
<sequence length="218" mass="25500">MGENKYSSAVNQSIEKSRLGCSVCLKKNTNDTLINHIDISPNKPWRDRNHLKNNVSITKNEKCITLCKPTINECYCNHMEQLKNEPFPRLICSKLLKTPNLINVDKKWLHEIIEFRRENWFDCHSDSFIDPMFVQNNKPFYISNNHSLNSNHLNDFRFSCPINISNFKTENTCTDFNSSAKIGSYTNVEKKNSEQKVIGKRKKILNKPWYPSSVHFKL</sequence>
<proteinExistence type="predicted"/>
<keyword evidence="2" id="KW-1185">Reference proteome</keyword>
<dbReference type="RefSeq" id="XP_025424482.1">
    <property type="nucleotide sequence ID" value="XM_025568697.1"/>
</dbReference>
<protein>
    <submittedName>
        <fullName evidence="3">Uncharacterized protein LOC112693574 isoform X1</fullName>
    </submittedName>
</protein>
<reference evidence="1" key="1">
    <citation type="submission" date="2018-04" db="EMBL/GenBank/DDBJ databases">
        <title>Transcriptome assembly of Sipha flava.</title>
        <authorList>
            <person name="Scully E.D."/>
            <person name="Geib S.M."/>
            <person name="Palmer N.A."/>
            <person name="Koch K."/>
            <person name="Bradshaw J."/>
            <person name="Heng-Moss T."/>
            <person name="Sarath G."/>
        </authorList>
    </citation>
    <scope>NUCLEOTIDE SEQUENCE</scope>
</reference>
<dbReference type="AlphaFoldDB" id="A0A2S2QF28"/>
<organism evidence="1">
    <name type="scientific">Sipha flava</name>
    <name type="common">yellow sugarcane aphid</name>
    <dbReference type="NCBI Taxonomy" id="143950"/>
    <lineage>
        <taxon>Eukaryota</taxon>
        <taxon>Metazoa</taxon>
        <taxon>Ecdysozoa</taxon>
        <taxon>Arthropoda</taxon>
        <taxon>Hexapoda</taxon>
        <taxon>Insecta</taxon>
        <taxon>Pterygota</taxon>
        <taxon>Neoptera</taxon>
        <taxon>Paraneoptera</taxon>
        <taxon>Hemiptera</taxon>
        <taxon>Sternorrhyncha</taxon>
        <taxon>Aphidomorpha</taxon>
        <taxon>Aphidoidea</taxon>
        <taxon>Aphididae</taxon>
        <taxon>Sipha</taxon>
    </lineage>
</organism>
<accession>A0A2S2QF28</accession>
<evidence type="ECO:0000313" key="1">
    <source>
        <dbReference type="EMBL" id="MBY76338.1"/>
    </source>
</evidence>
<dbReference type="Proteomes" id="UP000694846">
    <property type="component" value="Unplaced"/>
</dbReference>
<evidence type="ECO:0000313" key="2">
    <source>
        <dbReference type="Proteomes" id="UP000694846"/>
    </source>
</evidence>
<name>A0A2S2QF28_9HEMI</name>
<reference evidence="3" key="2">
    <citation type="submission" date="2025-04" db="UniProtKB">
        <authorList>
            <consortium name="RefSeq"/>
        </authorList>
    </citation>
    <scope>IDENTIFICATION</scope>
    <source>
        <tissue evidence="3">Whole body</tissue>
    </source>
</reference>
<gene>
    <name evidence="3" type="primary">LOC112693574</name>
    <name evidence="1" type="ORF">g.5823</name>
</gene>
<dbReference type="EMBL" id="GGMS01007135">
    <property type="protein sequence ID" value="MBY76338.1"/>
    <property type="molecule type" value="Transcribed_RNA"/>
</dbReference>
<evidence type="ECO:0000313" key="3">
    <source>
        <dbReference type="RefSeq" id="XP_025424482.1"/>
    </source>
</evidence>